<dbReference type="GO" id="GO:0046933">
    <property type="term" value="F:proton-transporting ATP synthase activity, rotational mechanism"/>
    <property type="evidence" value="ECO:0007669"/>
    <property type="project" value="UniProtKB-UniRule"/>
</dbReference>
<comment type="similarity">
    <text evidence="8">Belongs to the ATPase delta chain family.</text>
</comment>
<dbReference type="GO" id="GO:0005886">
    <property type="term" value="C:plasma membrane"/>
    <property type="evidence" value="ECO:0007669"/>
    <property type="project" value="UniProtKB-SubCell"/>
</dbReference>
<comment type="subcellular location">
    <subcellularLocation>
        <location evidence="8">Cell membrane</location>
        <topology evidence="8">Peripheral membrane protein</topology>
    </subcellularLocation>
    <subcellularLocation>
        <location evidence="1">Membrane</location>
    </subcellularLocation>
</comment>
<dbReference type="Proteomes" id="UP000321491">
    <property type="component" value="Unassembled WGS sequence"/>
</dbReference>
<keyword evidence="6 8" id="KW-0139">CF(1)</keyword>
<keyword evidence="2 8" id="KW-0813">Transport</keyword>
<dbReference type="PANTHER" id="PTHR11910">
    <property type="entry name" value="ATP SYNTHASE DELTA CHAIN"/>
    <property type="match status" value="1"/>
</dbReference>
<evidence type="ECO:0000256" key="3">
    <source>
        <dbReference type="ARBA" id="ARBA00022781"/>
    </source>
</evidence>
<evidence type="ECO:0000313" key="10">
    <source>
        <dbReference type="Proteomes" id="UP000321491"/>
    </source>
</evidence>
<evidence type="ECO:0000256" key="2">
    <source>
        <dbReference type="ARBA" id="ARBA00022448"/>
    </source>
</evidence>
<accession>A0A511UZJ1</accession>
<protein>
    <recommendedName>
        <fullName evidence="8">ATP synthase subunit delta</fullName>
    </recommendedName>
    <alternativeName>
        <fullName evidence="8">ATP synthase F(1) sector subunit delta</fullName>
    </alternativeName>
    <alternativeName>
        <fullName evidence="8">F-type ATPase subunit delta</fullName>
        <shortName evidence="8">F-ATPase subunit delta</shortName>
    </alternativeName>
</protein>
<dbReference type="InterPro" id="IPR026015">
    <property type="entry name" value="ATP_synth_OSCP/delta_N_sf"/>
</dbReference>
<reference evidence="9 10" key="1">
    <citation type="submission" date="2019-07" db="EMBL/GenBank/DDBJ databases">
        <title>Whole genome shotgun sequence of Cerasibacillus quisquiliarum NBRC 102429.</title>
        <authorList>
            <person name="Hosoyama A."/>
            <person name="Uohara A."/>
            <person name="Ohji S."/>
            <person name="Ichikawa N."/>
        </authorList>
    </citation>
    <scope>NUCLEOTIDE SEQUENCE [LARGE SCALE GENOMIC DNA]</scope>
    <source>
        <strain evidence="9 10">NBRC 102429</strain>
    </source>
</reference>
<dbReference type="EMBL" id="BJXW01000028">
    <property type="protein sequence ID" value="GEN32066.1"/>
    <property type="molecule type" value="Genomic_DNA"/>
</dbReference>
<comment type="caution">
    <text evidence="9">The sequence shown here is derived from an EMBL/GenBank/DDBJ whole genome shotgun (WGS) entry which is preliminary data.</text>
</comment>
<keyword evidence="4 8" id="KW-0406">Ion transport</keyword>
<gene>
    <name evidence="8 9" type="primary">atpH</name>
    <name evidence="9" type="ORF">CQU01_23040</name>
</gene>
<comment type="function">
    <text evidence="8">This protein is part of the stalk that links CF(0) to CF(1). It either transmits conformational changes from CF(0) to CF(1) or is implicated in proton conduction.</text>
</comment>
<keyword evidence="5 8" id="KW-0472">Membrane</keyword>
<name>A0A511UZJ1_9BACI</name>
<dbReference type="PROSITE" id="PS00389">
    <property type="entry name" value="ATPASE_DELTA"/>
    <property type="match status" value="1"/>
</dbReference>
<dbReference type="Pfam" id="PF00213">
    <property type="entry name" value="OSCP"/>
    <property type="match status" value="1"/>
</dbReference>
<dbReference type="SUPFAM" id="SSF47928">
    <property type="entry name" value="N-terminal domain of the delta subunit of the F1F0-ATP synthase"/>
    <property type="match status" value="1"/>
</dbReference>
<keyword evidence="8" id="KW-1003">Cell membrane</keyword>
<evidence type="ECO:0000256" key="6">
    <source>
        <dbReference type="ARBA" id="ARBA00023196"/>
    </source>
</evidence>
<dbReference type="NCBIfam" id="NF004403">
    <property type="entry name" value="PRK05758.2-4"/>
    <property type="match status" value="1"/>
</dbReference>
<evidence type="ECO:0000256" key="7">
    <source>
        <dbReference type="ARBA" id="ARBA00023310"/>
    </source>
</evidence>
<dbReference type="NCBIfam" id="TIGR01145">
    <property type="entry name" value="ATP_synt_delta"/>
    <property type="match status" value="1"/>
</dbReference>
<keyword evidence="7 8" id="KW-0066">ATP synthesis</keyword>
<dbReference type="GO" id="GO:0045259">
    <property type="term" value="C:proton-transporting ATP synthase complex"/>
    <property type="evidence" value="ECO:0007669"/>
    <property type="project" value="UniProtKB-KW"/>
</dbReference>
<dbReference type="Gene3D" id="1.10.520.20">
    <property type="entry name" value="N-terminal domain of the delta subunit of the F1F0-ATP synthase"/>
    <property type="match status" value="1"/>
</dbReference>
<sequence>MSEAVVANRYADALFQFGTEKNILDQLVDQFRTVKEVINTNQSFRLVLEHPQISQEKQQQLVETVFQGMDSHVIHTIKLLVERNRVHIIGNMVSRLEQLTNDAKGIAVAQVYSVRQLTEKEQQDIAQAIAKRFQKREVKINNIVDPAIIGGLKVRVGNTIIDGSVSGKLERLERQFAAQNN</sequence>
<keyword evidence="10" id="KW-1185">Reference proteome</keyword>
<organism evidence="9 10">
    <name type="scientific">Cerasibacillus quisquiliarum</name>
    <dbReference type="NCBI Taxonomy" id="227865"/>
    <lineage>
        <taxon>Bacteria</taxon>
        <taxon>Bacillati</taxon>
        <taxon>Bacillota</taxon>
        <taxon>Bacilli</taxon>
        <taxon>Bacillales</taxon>
        <taxon>Bacillaceae</taxon>
        <taxon>Cerasibacillus</taxon>
    </lineage>
</organism>
<dbReference type="RefSeq" id="WP_146938436.1">
    <property type="nucleotide sequence ID" value="NZ_BJXW01000028.1"/>
</dbReference>
<dbReference type="AlphaFoldDB" id="A0A511UZJ1"/>
<keyword evidence="3 8" id="KW-0375">Hydrogen ion transport</keyword>
<evidence type="ECO:0000256" key="8">
    <source>
        <dbReference type="HAMAP-Rule" id="MF_01416"/>
    </source>
</evidence>
<dbReference type="InterPro" id="IPR000711">
    <property type="entry name" value="ATPase_OSCP/dsu"/>
</dbReference>
<dbReference type="OrthoDB" id="9802471at2"/>
<evidence type="ECO:0000313" key="9">
    <source>
        <dbReference type="EMBL" id="GEN32066.1"/>
    </source>
</evidence>
<dbReference type="HAMAP" id="MF_01416">
    <property type="entry name" value="ATP_synth_delta_bact"/>
    <property type="match status" value="1"/>
</dbReference>
<evidence type="ECO:0000256" key="5">
    <source>
        <dbReference type="ARBA" id="ARBA00023136"/>
    </source>
</evidence>
<evidence type="ECO:0000256" key="1">
    <source>
        <dbReference type="ARBA" id="ARBA00004370"/>
    </source>
</evidence>
<proteinExistence type="inferred from homology"/>
<comment type="function">
    <text evidence="8">F(1)F(0) ATP synthase produces ATP from ADP in the presence of a proton or sodium gradient. F-type ATPases consist of two structural domains, F(1) containing the extramembraneous catalytic core and F(0) containing the membrane proton channel, linked together by a central stalk and a peripheral stalk. During catalysis, ATP synthesis in the catalytic domain of F(1) is coupled via a rotary mechanism of the central stalk subunits to proton translocation.</text>
</comment>
<dbReference type="PRINTS" id="PR00125">
    <property type="entry name" value="ATPASEDELTA"/>
</dbReference>
<evidence type="ECO:0000256" key="4">
    <source>
        <dbReference type="ARBA" id="ARBA00023065"/>
    </source>
</evidence>
<dbReference type="InterPro" id="IPR020781">
    <property type="entry name" value="ATPase_OSCP/d_CS"/>
</dbReference>